<dbReference type="OrthoDB" id="3351168at2759"/>
<keyword evidence="1" id="KW-1133">Transmembrane helix</keyword>
<protein>
    <submittedName>
        <fullName evidence="2">Uncharacterized protein</fullName>
    </submittedName>
</protein>
<evidence type="ECO:0000313" key="2">
    <source>
        <dbReference type="EMBL" id="KAF7367926.1"/>
    </source>
</evidence>
<name>A0A8H6Z136_9AGAR</name>
<evidence type="ECO:0000313" key="3">
    <source>
        <dbReference type="Proteomes" id="UP000623467"/>
    </source>
</evidence>
<reference evidence="2" key="1">
    <citation type="submission" date="2020-05" db="EMBL/GenBank/DDBJ databases">
        <title>Mycena genomes resolve the evolution of fungal bioluminescence.</title>
        <authorList>
            <person name="Tsai I.J."/>
        </authorList>
    </citation>
    <scope>NUCLEOTIDE SEQUENCE</scope>
    <source>
        <strain evidence="2">160909Yilan</strain>
    </source>
</reference>
<gene>
    <name evidence="2" type="ORF">MSAN_00857500</name>
</gene>
<organism evidence="2 3">
    <name type="scientific">Mycena sanguinolenta</name>
    <dbReference type="NCBI Taxonomy" id="230812"/>
    <lineage>
        <taxon>Eukaryota</taxon>
        <taxon>Fungi</taxon>
        <taxon>Dikarya</taxon>
        <taxon>Basidiomycota</taxon>
        <taxon>Agaricomycotina</taxon>
        <taxon>Agaricomycetes</taxon>
        <taxon>Agaricomycetidae</taxon>
        <taxon>Agaricales</taxon>
        <taxon>Marasmiineae</taxon>
        <taxon>Mycenaceae</taxon>
        <taxon>Mycena</taxon>
    </lineage>
</organism>
<accession>A0A8H6Z136</accession>
<feature type="transmembrane region" description="Helical" evidence="1">
    <location>
        <begin position="158"/>
        <end position="180"/>
    </location>
</feature>
<comment type="caution">
    <text evidence="2">The sequence shown here is derived from an EMBL/GenBank/DDBJ whole genome shotgun (WGS) entry which is preliminary data.</text>
</comment>
<evidence type="ECO:0000256" key="1">
    <source>
        <dbReference type="SAM" id="Phobius"/>
    </source>
</evidence>
<dbReference type="Proteomes" id="UP000623467">
    <property type="component" value="Unassembled WGS sequence"/>
</dbReference>
<keyword evidence="1" id="KW-0812">Transmembrane</keyword>
<dbReference type="EMBL" id="JACAZH010000005">
    <property type="protein sequence ID" value="KAF7367926.1"/>
    <property type="molecule type" value="Genomic_DNA"/>
</dbReference>
<proteinExistence type="predicted"/>
<sequence length="249" mass="26663">MLSRELILAGGGGLYNFGTMVCTFTPEITTVWADYTYDGYFNNIAVKPPSSWIPDIGGPAGVSAVTTIYNMLVFAQGTDSNTFGDQLTSVLQDEDPLRATMQEEYLRGVAEYSGTVLRSCLSQSNSTLAHGGVPDNLSSSITGKLHTQFFGWEPTLSVFWVLLPGTVVAGATIYVVLAAVARHAADPTPEDDFDPSDTMQLMSASAAGGLSSVFAGPRGNDTKMALDVPIVFGEFEGMERALKMRHRIV</sequence>
<dbReference type="AlphaFoldDB" id="A0A8H6Z136"/>
<keyword evidence="3" id="KW-1185">Reference proteome</keyword>
<keyword evidence="1" id="KW-0472">Membrane</keyword>